<dbReference type="Pfam" id="PF20041">
    <property type="entry name" value="DUF6443"/>
    <property type="match status" value="1"/>
</dbReference>
<evidence type="ECO:0000259" key="3">
    <source>
        <dbReference type="Pfam" id="PF20041"/>
    </source>
</evidence>
<dbReference type="InterPro" id="IPR022385">
    <property type="entry name" value="Rhs_assc_core"/>
</dbReference>
<dbReference type="RefSeq" id="WP_245127914.1">
    <property type="nucleotide sequence ID" value="NZ_JALJEJ010000001.1"/>
</dbReference>
<evidence type="ECO:0000256" key="2">
    <source>
        <dbReference type="SAM" id="SignalP"/>
    </source>
</evidence>
<comment type="caution">
    <text evidence="4">The sequence shown here is derived from an EMBL/GenBank/DDBJ whole genome shotgun (WGS) entry which is preliminary data.</text>
</comment>
<accession>A0A9X1WZM5</accession>
<feature type="signal peptide" evidence="2">
    <location>
        <begin position="1"/>
        <end position="23"/>
    </location>
</feature>
<dbReference type="EMBL" id="JALJEJ010000001">
    <property type="protein sequence ID" value="MCJ8208076.1"/>
    <property type="molecule type" value="Genomic_DNA"/>
</dbReference>
<keyword evidence="1" id="KW-0175">Coiled coil</keyword>
<proteinExistence type="predicted"/>
<dbReference type="InterPro" id="IPR050708">
    <property type="entry name" value="T6SS_VgrG/RHS"/>
</dbReference>
<dbReference type="AlphaFoldDB" id="A0A9X1WZM5"/>
<dbReference type="Gene3D" id="2.180.10.10">
    <property type="entry name" value="RHS repeat-associated core"/>
    <property type="match status" value="1"/>
</dbReference>
<keyword evidence="2" id="KW-0732">Signal</keyword>
<keyword evidence="5" id="KW-1185">Reference proteome</keyword>
<dbReference type="Proteomes" id="UP001139450">
    <property type="component" value="Unassembled WGS sequence"/>
</dbReference>
<gene>
    <name evidence="4" type="ORF">MUY27_00055</name>
</gene>
<name>A0A9X1WZM5_9SPHI</name>
<dbReference type="PANTHER" id="PTHR32305:SF15">
    <property type="entry name" value="PROTEIN RHSA-RELATED"/>
    <property type="match status" value="1"/>
</dbReference>
<evidence type="ECO:0000256" key="1">
    <source>
        <dbReference type="SAM" id="Coils"/>
    </source>
</evidence>
<evidence type="ECO:0000313" key="4">
    <source>
        <dbReference type="EMBL" id="MCJ8208076.1"/>
    </source>
</evidence>
<dbReference type="InterPro" id="IPR045619">
    <property type="entry name" value="DUF6443"/>
</dbReference>
<dbReference type="PANTHER" id="PTHR32305">
    <property type="match status" value="1"/>
</dbReference>
<sequence>MRPYPTSVGLSVLSFLISTTVFAQRDTVLTQPNTTGTFVAPHVIELGPGFSSSGPFEARIDPSLAQCVVMNTALSNNQNYIVVYEPQTAGLTNPADPNNSTCDVKATVNYFDGLGRPLQTVEIKASPTFRDIVTPVAYDSFGRQIKKYSPYTESIANSNGAYKSAALTNQQAFFANPISWNAPGVTATQFPFAEKAFEPSPLNRIVEQGATGDNWQLSTNTQAASPGHTAKLEYYTNDATALTSGSGRWAKLYTVSLDANGKPSLVDQGAYGQTQLYVTVYKNENYKATDGKAGTTEVYTDKEGRVVLKRGFNQTPARLEILSSYFVYDDFGALTYILTPKSEPDNGSITQSVLDNLCYQYRHDERLRQVETKLPGKGVMYKVYNKLDQLVASQDSMQRVQNAWSFIKYDALERPIITGTWNNGGSAKSRISLQADVNAQTVLWENRDNSNTVGKYYSVAAFPTSNIINYLTISYYDDYNIPSLPSTYDVHTSYSSMTRSLLTATLSNVLGTSDMLWTVQYYDDKANPVKVFQQNYFNGTLNVANYDELTSTFDFTQKLISKIRNHHTTGSPLLTIADSTVYDHWGRKIQSWNQINGGSKVLLAKLDYNEVGQLTGKHLHSVSETGPFLQDITYRYNERGWITKDSSSLFVVQLKYNDGTTPMYNGDVANQYWGTGSNLNRSYTYSYDKLNRLTSGNSSESFNEQGIDYDKAGNIQHLTRIDPRYASTSNYTFNYNGNQLTSVAGLTGTNTYLYDGNGNTVFDARNNVNISYNQLNLPQNVTGSKTLSYTYESSGKKLRRVSANSTLGNQDYIEGIQYQNGSVDFITNSEGIARRNPTTGAFSYEYTLTDHLGNNRVCFDDSSHVARVIQRDDYYPFGINYNRYTFGTKNQKLFNGKEYQEELGQYDYGARFYDPVIGRWGTIDPMTEKYYSEGGYNYVGNNPVSRIDPDGQDWDNKSDERYAQKLKKQAAKANEKLEKANAKLQAKIDKVNSGGKTFKNQEAKEKYLAEQTSGIAENNKMIDANKATMGRIDEMTATKEFTYGFDRLPYGSQVGGTTEKQVKVNGVMKDVTVMAVTGDANAVHELTHGYQGTIEKDFSFTTTGALFHGTIAQIYNTEANSEIEAYQAQFAFDSTGFPTSTLTTPGQTITANKIGDINTNFVGGIADPKNSQPLYPWALFKSVVMSLFGNGGH</sequence>
<dbReference type="NCBIfam" id="TIGR03696">
    <property type="entry name" value="Rhs_assc_core"/>
    <property type="match status" value="1"/>
</dbReference>
<feature type="domain" description="DUF6443" evidence="3">
    <location>
        <begin position="93"/>
        <end position="221"/>
    </location>
</feature>
<protein>
    <submittedName>
        <fullName evidence="4">DUF6443 domain-containing protein</fullName>
    </submittedName>
</protein>
<feature type="chain" id="PRO_5040953847" evidence="2">
    <location>
        <begin position="24"/>
        <end position="1193"/>
    </location>
</feature>
<reference evidence="4" key="1">
    <citation type="submission" date="2022-04" db="EMBL/GenBank/DDBJ databases">
        <title>Mucilaginibacter sp. RS28 isolated from freshwater.</title>
        <authorList>
            <person name="Ko S.-R."/>
        </authorList>
    </citation>
    <scope>NUCLEOTIDE SEQUENCE</scope>
    <source>
        <strain evidence="4">RS28</strain>
    </source>
</reference>
<evidence type="ECO:0000313" key="5">
    <source>
        <dbReference type="Proteomes" id="UP001139450"/>
    </source>
</evidence>
<organism evidence="4 5">
    <name type="scientific">Mucilaginibacter straminoryzae</name>
    <dbReference type="NCBI Taxonomy" id="2932774"/>
    <lineage>
        <taxon>Bacteria</taxon>
        <taxon>Pseudomonadati</taxon>
        <taxon>Bacteroidota</taxon>
        <taxon>Sphingobacteriia</taxon>
        <taxon>Sphingobacteriales</taxon>
        <taxon>Sphingobacteriaceae</taxon>
        <taxon>Mucilaginibacter</taxon>
    </lineage>
</organism>
<feature type="coiled-coil region" evidence="1">
    <location>
        <begin position="956"/>
        <end position="994"/>
    </location>
</feature>